<evidence type="ECO:0000256" key="1">
    <source>
        <dbReference type="ARBA" id="ARBA00004141"/>
    </source>
</evidence>
<protein>
    <submittedName>
        <fullName evidence="8">Putative transporter</fullName>
    </submittedName>
</protein>
<evidence type="ECO:0000256" key="3">
    <source>
        <dbReference type="ARBA" id="ARBA00022692"/>
    </source>
</evidence>
<name>A0A645CQP1_9ZZZZ</name>
<accession>A0A645CQP1</accession>
<evidence type="ECO:0000256" key="5">
    <source>
        <dbReference type="ARBA" id="ARBA00023136"/>
    </source>
</evidence>
<feature type="transmembrane region" description="Helical" evidence="6">
    <location>
        <begin position="223"/>
        <end position="246"/>
    </location>
</feature>
<comment type="caution">
    <text evidence="8">The sequence shown here is derived from an EMBL/GenBank/DDBJ whole genome shotgun (WGS) entry which is preliminary data.</text>
</comment>
<keyword evidence="2" id="KW-0813">Transport</keyword>
<dbReference type="InterPro" id="IPR004680">
    <property type="entry name" value="Cit_transptr-like_dom"/>
</dbReference>
<keyword evidence="3 6" id="KW-0812">Transmembrane</keyword>
<reference evidence="8" key="1">
    <citation type="submission" date="2019-08" db="EMBL/GenBank/DDBJ databases">
        <authorList>
            <person name="Kucharzyk K."/>
            <person name="Murdoch R.W."/>
            <person name="Higgins S."/>
            <person name="Loffler F."/>
        </authorList>
    </citation>
    <scope>NUCLEOTIDE SEQUENCE</scope>
</reference>
<feature type="transmembrane region" description="Helical" evidence="6">
    <location>
        <begin position="137"/>
        <end position="155"/>
    </location>
</feature>
<feature type="transmembrane region" description="Helical" evidence="6">
    <location>
        <begin position="181"/>
        <end position="211"/>
    </location>
</feature>
<comment type="subcellular location">
    <subcellularLocation>
        <location evidence="1">Membrane</location>
        <topology evidence="1">Multi-pass membrane protein</topology>
    </subcellularLocation>
</comment>
<dbReference type="PANTHER" id="PTHR43568">
    <property type="entry name" value="P PROTEIN"/>
    <property type="match status" value="1"/>
</dbReference>
<gene>
    <name evidence="8" type="ORF">SDC9_126274</name>
</gene>
<evidence type="ECO:0000256" key="2">
    <source>
        <dbReference type="ARBA" id="ARBA00022448"/>
    </source>
</evidence>
<dbReference type="InterPro" id="IPR051475">
    <property type="entry name" value="Diverse_Ion_Transporter"/>
</dbReference>
<organism evidence="8">
    <name type="scientific">bioreactor metagenome</name>
    <dbReference type="NCBI Taxonomy" id="1076179"/>
    <lineage>
        <taxon>unclassified sequences</taxon>
        <taxon>metagenomes</taxon>
        <taxon>ecological metagenomes</taxon>
    </lineage>
</organism>
<dbReference type="GO" id="GO:0016020">
    <property type="term" value="C:membrane"/>
    <property type="evidence" value="ECO:0007669"/>
    <property type="project" value="UniProtKB-SubCell"/>
</dbReference>
<dbReference type="Pfam" id="PF03600">
    <property type="entry name" value="CitMHS"/>
    <property type="match status" value="1"/>
</dbReference>
<sequence length="247" mass="26932">MFWVVQIGALLSAVVLLVLFRKQRQKVSLNEHSVVQDYVPTILLVAMIALLIFASFLKTKPSITNGLICIGVLLIGLIRQMIRTKAFYPPLIRITKEIDWTTLVLLMSLLIVIAGISEAGVVDAISRLFVQFSGGNLFAIYTIFVFASVLFSAFIDNIPYVATMLPVTAATASLMGVDPTILYFGLLCGATLGGNLTPIGASANITALGILQRNGYPVRAKEFMKISIPFTMVAVLSGYLLIWLIWS</sequence>
<feature type="domain" description="Citrate transporter-like" evidence="7">
    <location>
        <begin position="86"/>
        <end position="245"/>
    </location>
</feature>
<evidence type="ECO:0000259" key="7">
    <source>
        <dbReference type="Pfam" id="PF03600"/>
    </source>
</evidence>
<proteinExistence type="predicted"/>
<dbReference type="AlphaFoldDB" id="A0A645CQP1"/>
<evidence type="ECO:0000256" key="4">
    <source>
        <dbReference type="ARBA" id="ARBA00022989"/>
    </source>
</evidence>
<feature type="transmembrane region" description="Helical" evidence="6">
    <location>
        <begin position="64"/>
        <end position="82"/>
    </location>
</feature>
<keyword evidence="5 6" id="KW-0472">Membrane</keyword>
<evidence type="ECO:0000256" key="6">
    <source>
        <dbReference type="SAM" id="Phobius"/>
    </source>
</evidence>
<keyword evidence="4 6" id="KW-1133">Transmembrane helix</keyword>
<dbReference type="EMBL" id="VSSQ01029208">
    <property type="protein sequence ID" value="MPM79241.1"/>
    <property type="molecule type" value="Genomic_DNA"/>
</dbReference>
<feature type="transmembrane region" description="Helical" evidence="6">
    <location>
        <begin position="38"/>
        <end position="57"/>
    </location>
</feature>
<dbReference type="GO" id="GO:0055085">
    <property type="term" value="P:transmembrane transport"/>
    <property type="evidence" value="ECO:0007669"/>
    <property type="project" value="InterPro"/>
</dbReference>
<dbReference type="PANTHER" id="PTHR43568:SF1">
    <property type="entry name" value="P PROTEIN"/>
    <property type="match status" value="1"/>
</dbReference>
<evidence type="ECO:0000313" key="8">
    <source>
        <dbReference type="EMBL" id="MPM79241.1"/>
    </source>
</evidence>
<feature type="transmembrane region" description="Helical" evidence="6">
    <location>
        <begin position="102"/>
        <end position="125"/>
    </location>
</feature>